<protein>
    <submittedName>
        <fullName evidence="2">Uncharacterized protein</fullName>
    </submittedName>
</protein>
<dbReference type="PaxDb" id="35128-Thaps9017"/>
<dbReference type="PANTHER" id="PTHR46609">
    <property type="entry name" value="EXONUCLEASE, PHAGE-TYPE/RECB, C-TERMINAL DOMAIN-CONTAINING PROTEIN"/>
    <property type="match status" value="1"/>
</dbReference>
<dbReference type="AlphaFoldDB" id="B8CA52"/>
<dbReference type="PANTHER" id="PTHR46609:SF6">
    <property type="entry name" value="EXONUCLEASE, PHAGE-TYPE_RECB, C-TERMINAL DOMAIN-CONTAINING PROTEIN-RELATED"/>
    <property type="match status" value="1"/>
</dbReference>
<proteinExistence type="predicted"/>
<gene>
    <name evidence="2" type="ORF">THAPSDRAFT_9017</name>
</gene>
<dbReference type="HOGENOM" id="CLU_515347_0_0_1"/>
<dbReference type="eggNOG" id="ENOG502S4FM">
    <property type="taxonomic scope" value="Eukaryota"/>
</dbReference>
<feature type="region of interest" description="Disordered" evidence="1">
    <location>
        <begin position="411"/>
        <end position="444"/>
    </location>
</feature>
<dbReference type="GeneID" id="7449400"/>
<feature type="compositionally biased region" description="Low complexity" evidence="1">
    <location>
        <begin position="95"/>
        <end position="106"/>
    </location>
</feature>
<dbReference type="KEGG" id="tps:THAPSDRAFT_9017"/>
<feature type="region of interest" description="Disordered" evidence="1">
    <location>
        <begin position="56"/>
        <end position="130"/>
    </location>
</feature>
<dbReference type="STRING" id="35128.B8CA52"/>
<organism evidence="2 3">
    <name type="scientific">Thalassiosira pseudonana</name>
    <name type="common">Marine diatom</name>
    <name type="synonym">Cyclotella nana</name>
    <dbReference type="NCBI Taxonomy" id="35128"/>
    <lineage>
        <taxon>Eukaryota</taxon>
        <taxon>Sar</taxon>
        <taxon>Stramenopiles</taxon>
        <taxon>Ochrophyta</taxon>
        <taxon>Bacillariophyta</taxon>
        <taxon>Coscinodiscophyceae</taxon>
        <taxon>Thalassiosirophycidae</taxon>
        <taxon>Thalassiosirales</taxon>
        <taxon>Thalassiosiraceae</taxon>
        <taxon>Thalassiosira</taxon>
    </lineage>
</organism>
<dbReference type="InterPro" id="IPR051703">
    <property type="entry name" value="NF-kappa-B_Signaling_Reg"/>
</dbReference>
<dbReference type="OMA" id="LYWLAPH"/>
<keyword evidence="3" id="KW-1185">Reference proteome</keyword>
<feature type="compositionally biased region" description="Polar residues" evidence="1">
    <location>
        <begin position="67"/>
        <end position="77"/>
    </location>
</feature>
<accession>B8CA52</accession>
<dbReference type="Proteomes" id="UP000001449">
    <property type="component" value="Chromosome 12"/>
</dbReference>
<reference evidence="2 3" key="2">
    <citation type="journal article" date="2008" name="Nature">
        <title>The Phaeodactylum genome reveals the evolutionary history of diatom genomes.</title>
        <authorList>
            <person name="Bowler C."/>
            <person name="Allen A.E."/>
            <person name="Badger J.H."/>
            <person name="Grimwood J."/>
            <person name="Jabbari K."/>
            <person name="Kuo A."/>
            <person name="Maheswari U."/>
            <person name="Martens C."/>
            <person name="Maumus F."/>
            <person name="Otillar R.P."/>
            <person name="Rayko E."/>
            <person name="Salamov A."/>
            <person name="Vandepoele K."/>
            <person name="Beszteri B."/>
            <person name="Gruber A."/>
            <person name="Heijde M."/>
            <person name="Katinka M."/>
            <person name="Mock T."/>
            <person name="Valentin K."/>
            <person name="Verret F."/>
            <person name="Berges J.A."/>
            <person name="Brownlee C."/>
            <person name="Cadoret J.P."/>
            <person name="Chiovitti A."/>
            <person name="Choi C.J."/>
            <person name="Coesel S."/>
            <person name="De Martino A."/>
            <person name="Detter J.C."/>
            <person name="Durkin C."/>
            <person name="Falciatore A."/>
            <person name="Fournet J."/>
            <person name="Haruta M."/>
            <person name="Huysman M.J."/>
            <person name="Jenkins B.D."/>
            <person name="Jiroutova K."/>
            <person name="Jorgensen R.E."/>
            <person name="Joubert Y."/>
            <person name="Kaplan A."/>
            <person name="Kroger N."/>
            <person name="Kroth P.G."/>
            <person name="La Roche J."/>
            <person name="Lindquist E."/>
            <person name="Lommer M."/>
            <person name="Martin-Jezequel V."/>
            <person name="Lopez P.J."/>
            <person name="Lucas S."/>
            <person name="Mangogna M."/>
            <person name="McGinnis K."/>
            <person name="Medlin L.K."/>
            <person name="Montsant A."/>
            <person name="Oudot-Le Secq M.P."/>
            <person name="Napoli C."/>
            <person name="Obornik M."/>
            <person name="Parker M.S."/>
            <person name="Petit J.L."/>
            <person name="Porcel B.M."/>
            <person name="Poulsen N."/>
            <person name="Robison M."/>
            <person name="Rychlewski L."/>
            <person name="Rynearson T.A."/>
            <person name="Schmutz J."/>
            <person name="Shapiro H."/>
            <person name="Siaut M."/>
            <person name="Stanley M."/>
            <person name="Sussman M.R."/>
            <person name="Taylor A.R."/>
            <person name="Vardi A."/>
            <person name="von Dassow P."/>
            <person name="Vyverman W."/>
            <person name="Willis A."/>
            <person name="Wyrwicz L.S."/>
            <person name="Rokhsar D.S."/>
            <person name="Weissenbach J."/>
            <person name="Armbrust E.V."/>
            <person name="Green B.R."/>
            <person name="Van de Peer Y."/>
            <person name="Grigoriev I.V."/>
        </authorList>
    </citation>
    <scope>NUCLEOTIDE SEQUENCE [LARGE SCALE GENOMIC DNA]</scope>
    <source>
        <strain evidence="2 3">CCMP1335</strain>
    </source>
</reference>
<evidence type="ECO:0000313" key="3">
    <source>
        <dbReference type="Proteomes" id="UP000001449"/>
    </source>
</evidence>
<evidence type="ECO:0000313" key="2">
    <source>
        <dbReference type="EMBL" id="EED89620.1"/>
    </source>
</evidence>
<evidence type="ECO:0000256" key="1">
    <source>
        <dbReference type="SAM" id="MobiDB-lite"/>
    </source>
</evidence>
<dbReference type="EMBL" id="CM000647">
    <property type="protein sequence ID" value="EED89620.1"/>
    <property type="molecule type" value="Genomic_DNA"/>
</dbReference>
<sequence>MTAITTSDVATASPSPSSVDSITAAFALIPTQVPGARHRHHRRIPKRPTRCGRLMGGAHDHNHDVHQSSAIVTGETSCSDDESAGDRVIYNPLQSSTSSEDGSVTSNASVERSRRSVGQTNVNRRRNRGRIVMSRTGNLPDVHWRAIPLTHLRSHPSFHPLPPPSTISSLPTKEHVRYFRQESWQWDYLHQGRCTTSQTAAALGFLEEKAARFLGIPRSLQRGGVGAWDRLRENAGGDDYGLEEMERVLCEGSGGRRSGNCSNSNRKEWQVGVREMEKTWVPRYKLRNDFPFMAKYIPNISEEELTVRKELVQKRQKQQPPSPMVTRMQWGNAQEATSILTALNYFCSFDNTTTIHEVGMCGAAFDDDTGEESLNGLKIGATPDALICHGNGTVEVLEVKNHCPFVWNKLSPHRSGSSGPKVKKRKGQKHRGRKQHCNTMDEERNEEHALPKHFLIRDFELEAKVPAVYIPQLMMEMLCVGDSIDLDKPTSTKSKQSTPICTSAVMVRQTATKGAILLRLNRDEDWISEMKYWLGQFKKAFVNTNEIPTDNFFWDDDENSRYRKFLQRTKELSESVEQVATVDHGRIQRMVKERGGGDIPLFLDCIGESSE</sequence>
<name>B8CA52_THAPS</name>
<dbReference type="Gene3D" id="3.90.320.10">
    <property type="match status" value="1"/>
</dbReference>
<dbReference type="InParanoid" id="B8CA52"/>
<reference evidence="2 3" key="1">
    <citation type="journal article" date="2004" name="Science">
        <title>The genome of the diatom Thalassiosira pseudonana: ecology, evolution, and metabolism.</title>
        <authorList>
            <person name="Armbrust E.V."/>
            <person name="Berges J.A."/>
            <person name="Bowler C."/>
            <person name="Green B.R."/>
            <person name="Martinez D."/>
            <person name="Putnam N.H."/>
            <person name="Zhou S."/>
            <person name="Allen A.E."/>
            <person name="Apt K.E."/>
            <person name="Bechner M."/>
            <person name="Brzezinski M.A."/>
            <person name="Chaal B.K."/>
            <person name="Chiovitti A."/>
            <person name="Davis A.K."/>
            <person name="Demarest M.S."/>
            <person name="Detter J.C."/>
            <person name="Glavina T."/>
            <person name="Goodstein D."/>
            <person name="Hadi M.Z."/>
            <person name="Hellsten U."/>
            <person name="Hildebrand M."/>
            <person name="Jenkins B.D."/>
            <person name="Jurka J."/>
            <person name="Kapitonov V.V."/>
            <person name="Kroger N."/>
            <person name="Lau W.W."/>
            <person name="Lane T.W."/>
            <person name="Larimer F.W."/>
            <person name="Lippmeier J.C."/>
            <person name="Lucas S."/>
            <person name="Medina M."/>
            <person name="Montsant A."/>
            <person name="Obornik M."/>
            <person name="Parker M.S."/>
            <person name="Palenik B."/>
            <person name="Pazour G.J."/>
            <person name="Richardson P.M."/>
            <person name="Rynearson T.A."/>
            <person name="Saito M.A."/>
            <person name="Schwartz D.C."/>
            <person name="Thamatrakoln K."/>
            <person name="Valentin K."/>
            <person name="Vardi A."/>
            <person name="Wilkerson F.P."/>
            <person name="Rokhsar D.S."/>
        </authorList>
    </citation>
    <scope>NUCLEOTIDE SEQUENCE [LARGE SCALE GENOMIC DNA]</scope>
    <source>
        <strain evidence="2 3">CCMP1335</strain>
    </source>
</reference>
<dbReference type="InterPro" id="IPR011604">
    <property type="entry name" value="PDDEXK-like_dom_sf"/>
</dbReference>
<feature type="compositionally biased region" description="Basic residues" evidence="1">
    <location>
        <begin position="421"/>
        <end position="436"/>
    </location>
</feature>
<dbReference type="RefSeq" id="XP_002293159.1">
    <property type="nucleotide sequence ID" value="XM_002293123.1"/>
</dbReference>